<gene>
    <name evidence="1" type="ORF">MRB53_022942</name>
</gene>
<evidence type="ECO:0000313" key="2">
    <source>
        <dbReference type="Proteomes" id="UP001234297"/>
    </source>
</evidence>
<reference evidence="1 2" key="1">
    <citation type="journal article" date="2022" name="Hortic Res">
        <title>A haplotype resolved chromosomal level avocado genome allows analysis of novel avocado genes.</title>
        <authorList>
            <person name="Nath O."/>
            <person name="Fletcher S.J."/>
            <person name="Hayward A."/>
            <person name="Shaw L.M."/>
            <person name="Masouleh A.K."/>
            <person name="Furtado A."/>
            <person name="Henry R.J."/>
            <person name="Mitter N."/>
        </authorList>
    </citation>
    <scope>NUCLEOTIDE SEQUENCE [LARGE SCALE GENOMIC DNA]</scope>
    <source>
        <strain evidence="2">cv. Hass</strain>
    </source>
</reference>
<protein>
    <submittedName>
        <fullName evidence="1">Uncharacterized protein</fullName>
    </submittedName>
</protein>
<keyword evidence="2" id="KW-1185">Reference proteome</keyword>
<proteinExistence type="predicted"/>
<comment type="caution">
    <text evidence="1">The sequence shown here is derived from an EMBL/GenBank/DDBJ whole genome shotgun (WGS) entry which is preliminary data.</text>
</comment>
<name>A0ACC2L814_PERAE</name>
<organism evidence="1 2">
    <name type="scientific">Persea americana</name>
    <name type="common">Avocado</name>
    <dbReference type="NCBI Taxonomy" id="3435"/>
    <lineage>
        <taxon>Eukaryota</taxon>
        <taxon>Viridiplantae</taxon>
        <taxon>Streptophyta</taxon>
        <taxon>Embryophyta</taxon>
        <taxon>Tracheophyta</taxon>
        <taxon>Spermatophyta</taxon>
        <taxon>Magnoliopsida</taxon>
        <taxon>Magnoliidae</taxon>
        <taxon>Laurales</taxon>
        <taxon>Lauraceae</taxon>
        <taxon>Persea</taxon>
    </lineage>
</organism>
<evidence type="ECO:0000313" key="1">
    <source>
        <dbReference type="EMBL" id="KAJ8629619.1"/>
    </source>
</evidence>
<dbReference type="EMBL" id="CM056815">
    <property type="protein sequence ID" value="KAJ8629619.1"/>
    <property type="molecule type" value="Genomic_DNA"/>
</dbReference>
<sequence length="262" mass="29585">MAEGAVSVFLQKLSELIEKEAHLLFGVKSGVKLLREKLEWISLSLEEADNKCTKDKEIKLWVAQVRAAAFEAEDTIDQFVYNVKNNRINRWIRLHKIGKKIQKIHLRLDKISENRLNLAIGNVQDKGEPSVPIIRKEKRSPSVEEVDIVGQWIMGDFDKLASLRTLGLDGNLSIYQAPLSSFIGKQENLKSLSLSSSPQMPTQIISSRLHELEKLSLDGRLERLPTLQEVAPSLTKLVLKDSGLLEDSMAVLEKLPKLLFLN</sequence>
<accession>A0ACC2L814</accession>
<dbReference type="Proteomes" id="UP001234297">
    <property type="component" value="Chromosome 7"/>
</dbReference>